<sequence>MSGAGGVATGVVGRQVGSLVGQVVGGSAATGSFINIGPVPTLPPCSDPNVDIVILGFLGFLTDIAFSGSKYPRLQLSSALASEQTAQMKLSAPGLGYYPTLETDIKGCQRVYGGEDAITLADTLWSLFGPTGGLDNALWPFGTSVLDGFDLDKSDTLPLNFPTLAATLRAHFTEDLSKDYFLSAAPACAFPSSSIPLAYLLQCNFVWPQFFNNPSCEIGSDGFADTVAQWSRALEAGVAPLLRASSAVRTHVFVGAPYQEIGGGTPEGAGVLGLAVKGLAAGNLGGLIFWDGPEGRENVQDELSILGWAKRGLWG</sequence>
<dbReference type="GO" id="GO:0005576">
    <property type="term" value="C:extracellular region"/>
    <property type="evidence" value="ECO:0007669"/>
    <property type="project" value="TreeGrafter"/>
</dbReference>
<dbReference type="GO" id="GO:0005975">
    <property type="term" value="P:carbohydrate metabolic process"/>
    <property type="evidence" value="ECO:0007669"/>
    <property type="project" value="InterPro"/>
</dbReference>
<feature type="domain" description="GH18" evidence="4">
    <location>
        <begin position="21"/>
        <end position="315"/>
    </location>
</feature>
<dbReference type="InterPro" id="IPR001223">
    <property type="entry name" value="Glyco_hydro18_cat"/>
</dbReference>
<evidence type="ECO:0000259" key="4">
    <source>
        <dbReference type="PROSITE" id="PS51910"/>
    </source>
</evidence>
<dbReference type="PANTHER" id="PTHR45708">
    <property type="entry name" value="ENDOCHITINASE"/>
    <property type="match status" value="1"/>
</dbReference>
<dbReference type="GO" id="GO:0004568">
    <property type="term" value="F:chitinase activity"/>
    <property type="evidence" value="ECO:0007669"/>
    <property type="project" value="TreeGrafter"/>
</dbReference>
<dbReference type="SUPFAM" id="SSF51445">
    <property type="entry name" value="(Trans)glycosidases"/>
    <property type="match status" value="1"/>
</dbReference>
<reference evidence="5" key="1">
    <citation type="journal article" date="2023" name="Mol. Phylogenet. Evol.">
        <title>Genome-scale phylogeny and comparative genomics of the fungal order Sordariales.</title>
        <authorList>
            <person name="Hensen N."/>
            <person name="Bonometti L."/>
            <person name="Westerberg I."/>
            <person name="Brannstrom I.O."/>
            <person name="Guillou S."/>
            <person name="Cros-Aarteil S."/>
            <person name="Calhoun S."/>
            <person name="Haridas S."/>
            <person name="Kuo A."/>
            <person name="Mondo S."/>
            <person name="Pangilinan J."/>
            <person name="Riley R."/>
            <person name="LaButti K."/>
            <person name="Andreopoulos B."/>
            <person name="Lipzen A."/>
            <person name="Chen C."/>
            <person name="Yan M."/>
            <person name="Daum C."/>
            <person name="Ng V."/>
            <person name="Clum A."/>
            <person name="Steindorff A."/>
            <person name="Ohm R.A."/>
            <person name="Martin F."/>
            <person name="Silar P."/>
            <person name="Natvig D.O."/>
            <person name="Lalanne C."/>
            <person name="Gautier V."/>
            <person name="Ament-Velasquez S.L."/>
            <person name="Kruys A."/>
            <person name="Hutchinson M.I."/>
            <person name="Powell A.J."/>
            <person name="Barry K."/>
            <person name="Miller A.N."/>
            <person name="Grigoriev I.V."/>
            <person name="Debuchy R."/>
            <person name="Gladieux P."/>
            <person name="Hiltunen Thoren M."/>
            <person name="Johannesson H."/>
        </authorList>
    </citation>
    <scope>NUCLEOTIDE SEQUENCE</scope>
    <source>
        <strain evidence="5">CBS 955.72</strain>
    </source>
</reference>
<dbReference type="EMBL" id="JAUIQD010000002">
    <property type="protein sequence ID" value="KAK3360293.1"/>
    <property type="molecule type" value="Genomic_DNA"/>
</dbReference>
<proteinExistence type="predicted"/>
<keyword evidence="6" id="KW-1185">Reference proteome</keyword>
<evidence type="ECO:0000256" key="2">
    <source>
        <dbReference type="ARBA" id="ARBA00022801"/>
    </source>
</evidence>
<dbReference type="Gene3D" id="3.20.20.80">
    <property type="entry name" value="Glycosidases"/>
    <property type="match status" value="1"/>
</dbReference>
<organism evidence="5 6">
    <name type="scientific">Lasiosphaeria hispida</name>
    <dbReference type="NCBI Taxonomy" id="260671"/>
    <lineage>
        <taxon>Eukaryota</taxon>
        <taxon>Fungi</taxon>
        <taxon>Dikarya</taxon>
        <taxon>Ascomycota</taxon>
        <taxon>Pezizomycotina</taxon>
        <taxon>Sordariomycetes</taxon>
        <taxon>Sordariomycetidae</taxon>
        <taxon>Sordariales</taxon>
        <taxon>Lasiosphaeriaceae</taxon>
        <taxon>Lasiosphaeria</taxon>
    </lineage>
</organism>
<accession>A0AAJ0MIG3</accession>
<dbReference type="PROSITE" id="PS51910">
    <property type="entry name" value="GH18_2"/>
    <property type="match status" value="1"/>
</dbReference>
<evidence type="ECO:0000256" key="3">
    <source>
        <dbReference type="ARBA" id="ARBA00023295"/>
    </source>
</evidence>
<dbReference type="Proteomes" id="UP001275084">
    <property type="component" value="Unassembled WGS sequence"/>
</dbReference>
<protein>
    <submittedName>
        <fullName evidence="5">Glycoside hydrolase superfamily</fullName>
    </submittedName>
</protein>
<keyword evidence="3" id="KW-0326">Glycosidase</keyword>
<keyword evidence="1" id="KW-0147">Chitin-binding</keyword>
<dbReference type="InterPro" id="IPR017853">
    <property type="entry name" value="GH"/>
</dbReference>
<keyword evidence="2 5" id="KW-0378">Hydrolase</keyword>
<dbReference type="GO" id="GO:0008061">
    <property type="term" value="F:chitin binding"/>
    <property type="evidence" value="ECO:0007669"/>
    <property type="project" value="UniProtKB-KW"/>
</dbReference>
<comment type="caution">
    <text evidence="5">The sequence shown here is derived from an EMBL/GenBank/DDBJ whole genome shotgun (WGS) entry which is preliminary data.</text>
</comment>
<evidence type="ECO:0000313" key="5">
    <source>
        <dbReference type="EMBL" id="KAK3360293.1"/>
    </source>
</evidence>
<dbReference type="PANTHER" id="PTHR45708:SF49">
    <property type="entry name" value="ENDOCHITINASE"/>
    <property type="match status" value="1"/>
</dbReference>
<name>A0AAJ0MIG3_9PEZI</name>
<evidence type="ECO:0000256" key="1">
    <source>
        <dbReference type="ARBA" id="ARBA00022669"/>
    </source>
</evidence>
<dbReference type="AlphaFoldDB" id="A0AAJ0MIG3"/>
<evidence type="ECO:0000313" key="6">
    <source>
        <dbReference type="Proteomes" id="UP001275084"/>
    </source>
</evidence>
<gene>
    <name evidence="5" type="ORF">B0T25DRAFT_578270</name>
</gene>
<reference evidence="5" key="2">
    <citation type="submission" date="2023-06" db="EMBL/GenBank/DDBJ databases">
        <authorList>
            <consortium name="Lawrence Berkeley National Laboratory"/>
            <person name="Haridas S."/>
            <person name="Hensen N."/>
            <person name="Bonometti L."/>
            <person name="Westerberg I."/>
            <person name="Brannstrom I.O."/>
            <person name="Guillou S."/>
            <person name="Cros-Aarteil S."/>
            <person name="Calhoun S."/>
            <person name="Kuo A."/>
            <person name="Mondo S."/>
            <person name="Pangilinan J."/>
            <person name="Riley R."/>
            <person name="Labutti K."/>
            <person name="Andreopoulos B."/>
            <person name="Lipzen A."/>
            <person name="Chen C."/>
            <person name="Yanf M."/>
            <person name="Daum C."/>
            <person name="Ng V."/>
            <person name="Clum A."/>
            <person name="Steindorff A."/>
            <person name="Ohm R."/>
            <person name="Martin F."/>
            <person name="Silar P."/>
            <person name="Natvig D."/>
            <person name="Lalanne C."/>
            <person name="Gautier V."/>
            <person name="Ament-Velasquez S.L."/>
            <person name="Kruys A."/>
            <person name="Hutchinson M.I."/>
            <person name="Powell A.J."/>
            <person name="Barry K."/>
            <person name="Miller A.N."/>
            <person name="Grigoriev I.V."/>
            <person name="Debuchy R."/>
            <person name="Gladieux P."/>
            <person name="Thoren M.H."/>
            <person name="Johannesson H."/>
        </authorList>
    </citation>
    <scope>NUCLEOTIDE SEQUENCE</scope>
    <source>
        <strain evidence="5">CBS 955.72</strain>
    </source>
</reference>
<dbReference type="InterPro" id="IPR050542">
    <property type="entry name" value="Glycosyl_Hydrlase18_Chitinase"/>
</dbReference>